<accession>A0A411MJ86</accession>
<dbReference type="OrthoDB" id="6893824at2"/>
<dbReference type="AlphaFoldDB" id="A0A411MJ86"/>
<dbReference type="RefSeq" id="WP_130264716.1">
    <property type="nucleotide sequence ID" value="NZ_CP035952.1"/>
</dbReference>
<evidence type="ECO:0000313" key="1">
    <source>
        <dbReference type="EMBL" id="QBF26851.1"/>
    </source>
</evidence>
<dbReference type="EMBL" id="CP035952">
    <property type="protein sequence ID" value="QBF26851.1"/>
    <property type="molecule type" value="Genomic_DNA"/>
</dbReference>
<dbReference type="Proteomes" id="UP000291130">
    <property type="component" value="Chromosome"/>
</dbReference>
<keyword evidence="2" id="KW-1185">Reference proteome</keyword>
<name>A0A411MJ86_9PSED</name>
<gene>
    <name evidence="1" type="ORF">EXN22_14540</name>
</gene>
<evidence type="ECO:0000313" key="2">
    <source>
        <dbReference type="Proteomes" id="UP000291130"/>
    </source>
</evidence>
<sequence length="135" mass="14938">MKTQKTCVGDIVLIPIPEGYKPAKVLYVSQRYKDVILLGVYKDSVSAREMPSGLPGDFELLVYTSKVPVKRQRWHAVGNEQLRPAQTGLDVRLVAGEVWQGDNHLGVATVVDRLKLHEMLVMGATLLEKKAAALN</sequence>
<proteinExistence type="predicted"/>
<reference evidence="1 2" key="1">
    <citation type="submission" date="2019-02" db="EMBL/GenBank/DDBJ databases">
        <title>Complete genome sequence of Pseudomonas sp. SNU WT1 isolated from rainbow trout.</title>
        <authorList>
            <person name="Oh W.T."/>
            <person name="Park S.C."/>
        </authorList>
    </citation>
    <scope>NUCLEOTIDE SEQUENCE [LARGE SCALE GENOMIC DNA]</scope>
    <source>
        <strain evidence="1 2">SNU WT1</strain>
    </source>
</reference>
<protein>
    <submittedName>
        <fullName evidence="1">Uncharacterized protein</fullName>
    </submittedName>
</protein>
<organism evidence="1 2">
    <name type="scientific">Pseudomonas tructae</name>
    <dbReference type="NCBI Taxonomy" id="2518644"/>
    <lineage>
        <taxon>Bacteria</taxon>
        <taxon>Pseudomonadati</taxon>
        <taxon>Pseudomonadota</taxon>
        <taxon>Gammaproteobacteria</taxon>
        <taxon>Pseudomonadales</taxon>
        <taxon>Pseudomonadaceae</taxon>
        <taxon>Pseudomonas</taxon>
    </lineage>
</organism>
<dbReference type="KEGG" id="ptk:EXN22_14540"/>